<accession>A0ABU5ZYA4</accession>
<feature type="domain" description="Fibronectin type-III" evidence="1">
    <location>
        <begin position="36"/>
        <end position="134"/>
    </location>
</feature>
<protein>
    <recommendedName>
        <fullName evidence="1">Fibronectin type-III domain-containing protein</fullName>
    </recommendedName>
</protein>
<evidence type="ECO:0000313" key="3">
    <source>
        <dbReference type="Proteomes" id="UP001327027"/>
    </source>
</evidence>
<dbReference type="PROSITE" id="PS50853">
    <property type="entry name" value="FN3"/>
    <property type="match status" value="1"/>
</dbReference>
<evidence type="ECO:0000259" key="1">
    <source>
        <dbReference type="PROSITE" id="PS50853"/>
    </source>
</evidence>
<dbReference type="EMBL" id="JAYKLX010000007">
    <property type="protein sequence ID" value="MEB3346843.1"/>
    <property type="molecule type" value="Genomic_DNA"/>
</dbReference>
<dbReference type="Proteomes" id="UP001327027">
    <property type="component" value="Unassembled WGS sequence"/>
</dbReference>
<comment type="caution">
    <text evidence="2">The sequence shown here is derived from an EMBL/GenBank/DDBJ whole genome shotgun (WGS) entry which is preliminary data.</text>
</comment>
<dbReference type="SUPFAM" id="SSF49265">
    <property type="entry name" value="Fibronectin type III"/>
    <property type="match status" value="1"/>
</dbReference>
<dbReference type="Gene3D" id="2.60.40.10">
    <property type="entry name" value="Immunoglobulins"/>
    <property type="match status" value="2"/>
</dbReference>
<dbReference type="InterPro" id="IPR013783">
    <property type="entry name" value="Ig-like_fold"/>
</dbReference>
<dbReference type="InterPro" id="IPR003961">
    <property type="entry name" value="FN3_dom"/>
</dbReference>
<proteinExistence type="predicted"/>
<keyword evidence="3" id="KW-1185">Reference proteome</keyword>
<sequence length="232" mass="26478">MKKIYTLLLSILIMLSCTDEQLDEIQLDFPFHVTLSPTVPKLIYPSNNLVCTNFDLEFEWRASRSELENSIAYTIEIASDNLFSNILFKTNTAQTIKSFNLEKGTTYFWRVKAIDEKGYQSTYSRIYTFFTEPEAGVNTIPNTPVILSPTMGASVSETQTTLSWNATDSDGDPLLFDIYFGESNPPQLFAENQNAMTLSVQTEANKTYYWRVVAKDDKQGIAMGRVWNFRTE</sequence>
<evidence type="ECO:0000313" key="2">
    <source>
        <dbReference type="EMBL" id="MEB3346843.1"/>
    </source>
</evidence>
<dbReference type="RefSeq" id="WP_324180869.1">
    <property type="nucleotide sequence ID" value="NZ_BAABAW010000020.1"/>
</dbReference>
<reference evidence="2 3" key="1">
    <citation type="journal article" date="2013" name="Int. J. Syst. Evol. Microbiol.">
        <title>Aquimarina gracilis sp. nov., isolated from the gut microflora of a mussel, Mytilus coruscus, and emended description of Aquimarina spongiae.</title>
        <authorList>
            <person name="Park S.C."/>
            <person name="Choe H.N."/>
            <person name="Baik K.S."/>
            <person name="Seong C.N."/>
        </authorList>
    </citation>
    <scope>NUCLEOTIDE SEQUENCE [LARGE SCALE GENOMIC DNA]</scope>
    <source>
        <strain evidence="2 3">PSC32</strain>
    </source>
</reference>
<name>A0ABU5ZYA4_9FLAO</name>
<gene>
    <name evidence="2" type="ORF">U6A24_15295</name>
</gene>
<organism evidence="2 3">
    <name type="scientific">Aquimarina gracilis</name>
    <dbReference type="NCBI Taxonomy" id="874422"/>
    <lineage>
        <taxon>Bacteria</taxon>
        <taxon>Pseudomonadati</taxon>
        <taxon>Bacteroidota</taxon>
        <taxon>Flavobacteriia</taxon>
        <taxon>Flavobacteriales</taxon>
        <taxon>Flavobacteriaceae</taxon>
        <taxon>Aquimarina</taxon>
    </lineage>
</organism>
<dbReference type="InterPro" id="IPR036116">
    <property type="entry name" value="FN3_sf"/>
</dbReference>
<dbReference type="PROSITE" id="PS51257">
    <property type="entry name" value="PROKAR_LIPOPROTEIN"/>
    <property type="match status" value="1"/>
</dbReference>